<organism evidence="3 4">
    <name type="scientific">Belliella aquatica</name>
    <dbReference type="NCBI Taxonomy" id="1323734"/>
    <lineage>
        <taxon>Bacteria</taxon>
        <taxon>Pseudomonadati</taxon>
        <taxon>Bacteroidota</taxon>
        <taxon>Cytophagia</taxon>
        <taxon>Cytophagales</taxon>
        <taxon>Cyclobacteriaceae</taxon>
        <taxon>Belliella</taxon>
    </lineage>
</organism>
<sequence length="341" mass="38698">MIVYIYPVKTAFTERDILMLRSKHTVIPLAFTQSPVALPFFFVLQFFQVILLLPFTSHYMCFFGGYHSVIPVFLGKLFSIPTFIQAGGTDAVNMPSINYGNYRKKWLKKATTYSFMNCSKILPVAESLVAYDYSYDSNIPKKQGLKNLIPNLKTQIEVIYNGFDAELWKDLGKKRTPYSFITVAKGISKTQRAKVKGIDLIENLAKEFPEYHFTLIGDAEYIPKSKNIQVIGSLNQDEIVTILNQHQYYLQLSTSEGFPNALAEAMLCGCVPIGSAVGDIPNIIAETGFILEHRDISKLKNIISSLDQDLFSKHSQMARKRIILNFTYEKRQNALLSLFHS</sequence>
<dbReference type="InterPro" id="IPR001296">
    <property type="entry name" value="Glyco_trans_1"/>
</dbReference>
<dbReference type="Pfam" id="PF00534">
    <property type="entry name" value="Glycos_transf_1"/>
    <property type="match status" value="1"/>
</dbReference>
<evidence type="ECO:0000313" key="3">
    <source>
        <dbReference type="EMBL" id="GGC31091.1"/>
    </source>
</evidence>
<dbReference type="CDD" id="cd03801">
    <property type="entry name" value="GT4_PimA-like"/>
    <property type="match status" value="1"/>
</dbReference>
<feature type="domain" description="Glycosyl transferase family 1" evidence="2">
    <location>
        <begin position="194"/>
        <end position="309"/>
    </location>
</feature>
<dbReference type="SUPFAM" id="SSF53756">
    <property type="entry name" value="UDP-Glycosyltransferase/glycogen phosphorylase"/>
    <property type="match status" value="1"/>
</dbReference>
<accession>A0ABQ1LZ91</accession>
<evidence type="ECO:0000256" key="1">
    <source>
        <dbReference type="SAM" id="Phobius"/>
    </source>
</evidence>
<gene>
    <name evidence="3" type="ORF">GCM10010993_07500</name>
</gene>
<protein>
    <recommendedName>
        <fullName evidence="2">Glycosyl transferase family 1 domain-containing protein</fullName>
    </recommendedName>
</protein>
<name>A0ABQ1LZ91_9BACT</name>
<keyword evidence="4" id="KW-1185">Reference proteome</keyword>
<proteinExistence type="predicted"/>
<dbReference type="PANTHER" id="PTHR12526:SF630">
    <property type="entry name" value="GLYCOSYLTRANSFERASE"/>
    <property type="match status" value="1"/>
</dbReference>
<evidence type="ECO:0000313" key="4">
    <source>
        <dbReference type="Proteomes" id="UP000635885"/>
    </source>
</evidence>
<keyword evidence="1" id="KW-0812">Transmembrane</keyword>
<evidence type="ECO:0000259" key="2">
    <source>
        <dbReference type="Pfam" id="PF00534"/>
    </source>
</evidence>
<dbReference type="RefSeq" id="WP_188439854.1">
    <property type="nucleotide sequence ID" value="NZ_BMFD01000002.1"/>
</dbReference>
<feature type="transmembrane region" description="Helical" evidence="1">
    <location>
        <begin position="36"/>
        <end position="55"/>
    </location>
</feature>
<dbReference type="Proteomes" id="UP000635885">
    <property type="component" value="Unassembled WGS sequence"/>
</dbReference>
<keyword evidence="1" id="KW-0472">Membrane</keyword>
<comment type="caution">
    <text evidence="3">The sequence shown here is derived from an EMBL/GenBank/DDBJ whole genome shotgun (WGS) entry which is preliminary data.</text>
</comment>
<keyword evidence="1" id="KW-1133">Transmembrane helix</keyword>
<dbReference type="Gene3D" id="3.40.50.2000">
    <property type="entry name" value="Glycogen Phosphorylase B"/>
    <property type="match status" value="2"/>
</dbReference>
<dbReference type="PANTHER" id="PTHR12526">
    <property type="entry name" value="GLYCOSYLTRANSFERASE"/>
    <property type="match status" value="1"/>
</dbReference>
<dbReference type="EMBL" id="BMFD01000002">
    <property type="protein sequence ID" value="GGC31091.1"/>
    <property type="molecule type" value="Genomic_DNA"/>
</dbReference>
<reference evidence="4" key="1">
    <citation type="journal article" date="2019" name="Int. J. Syst. Evol. Microbiol.">
        <title>The Global Catalogue of Microorganisms (GCM) 10K type strain sequencing project: providing services to taxonomists for standard genome sequencing and annotation.</title>
        <authorList>
            <consortium name="The Broad Institute Genomics Platform"/>
            <consortium name="The Broad Institute Genome Sequencing Center for Infectious Disease"/>
            <person name="Wu L."/>
            <person name="Ma J."/>
        </authorList>
    </citation>
    <scope>NUCLEOTIDE SEQUENCE [LARGE SCALE GENOMIC DNA]</scope>
    <source>
        <strain evidence="4">CGMCC 1.12479</strain>
    </source>
</reference>